<evidence type="ECO:0000313" key="3">
    <source>
        <dbReference type="Proteomes" id="UP000476030"/>
    </source>
</evidence>
<dbReference type="GO" id="GO:0008198">
    <property type="term" value="F:ferrous iron binding"/>
    <property type="evidence" value="ECO:0007669"/>
    <property type="project" value="InterPro"/>
</dbReference>
<proteinExistence type="predicted"/>
<reference evidence="2 3" key="1">
    <citation type="submission" date="2019-12" db="EMBL/GenBank/DDBJ databases">
        <title>Snethiella sp. nov. sp. isolated from sea sand.</title>
        <authorList>
            <person name="Kim J."/>
            <person name="Jeong S.E."/>
            <person name="Jung H.S."/>
            <person name="Jeon C.O."/>
        </authorList>
    </citation>
    <scope>NUCLEOTIDE SEQUENCE [LARGE SCALE GENOMIC DNA]</scope>
    <source>
        <strain evidence="2 3">DP05</strain>
    </source>
</reference>
<evidence type="ECO:0000259" key="1">
    <source>
        <dbReference type="Pfam" id="PF02900"/>
    </source>
</evidence>
<dbReference type="GO" id="GO:0016702">
    <property type="term" value="F:oxidoreductase activity, acting on single donors with incorporation of molecular oxygen, incorporation of two atoms of oxygen"/>
    <property type="evidence" value="ECO:0007669"/>
    <property type="project" value="UniProtKB-ARBA"/>
</dbReference>
<keyword evidence="2" id="KW-0223">Dioxygenase</keyword>
<feature type="domain" description="Extradiol ring-cleavage dioxygenase class III enzyme subunit B" evidence="1">
    <location>
        <begin position="9"/>
        <end position="270"/>
    </location>
</feature>
<comment type="caution">
    <text evidence="2">The sequence shown here is derived from an EMBL/GenBank/DDBJ whole genome shotgun (WGS) entry which is preliminary data.</text>
</comment>
<dbReference type="SUPFAM" id="SSF53213">
    <property type="entry name" value="LigB-like"/>
    <property type="match status" value="1"/>
</dbReference>
<dbReference type="NCBIfam" id="NF009903">
    <property type="entry name" value="PRK13366.1"/>
    <property type="match status" value="1"/>
</dbReference>
<evidence type="ECO:0000313" key="2">
    <source>
        <dbReference type="EMBL" id="MZR31365.1"/>
    </source>
</evidence>
<dbReference type="Pfam" id="PF02900">
    <property type="entry name" value="LigB"/>
    <property type="match status" value="1"/>
</dbReference>
<organism evidence="2 3">
    <name type="scientific">Sneathiella litorea</name>
    <dbReference type="NCBI Taxonomy" id="2606216"/>
    <lineage>
        <taxon>Bacteria</taxon>
        <taxon>Pseudomonadati</taxon>
        <taxon>Pseudomonadota</taxon>
        <taxon>Alphaproteobacteria</taxon>
        <taxon>Sneathiellales</taxon>
        <taxon>Sneathiellaceae</taxon>
        <taxon>Sneathiella</taxon>
    </lineage>
</organism>
<protein>
    <submittedName>
        <fullName evidence="2">Protocatechuate 3,4-dioxygenase</fullName>
    </submittedName>
</protein>
<name>A0A6L8W8E2_9PROT</name>
<dbReference type="RefSeq" id="WP_161315875.1">
    <property type="nucleotide sequence ID" value="NZ_WTUW01000002.1"/>
</dbReference>
<dbReference type="NCBIfam" id="NF009902">
    <property type="entry name" value="PRK13365.1"/>
    <property type="match status" value="1"/>
</dbReference>
<dbReference type="InterPro" id="IPR004183">
    <property type="entry name" value="Xdiol_dOase_suB"/>
</dbReference>
<dbReference type="Proteomes" id="UP000476030">
    <property type="component" value="Unassembled WGS sequence"/>
</dbReference>
<accession>A0A6L8W8E2</accession>
<dbReference type="EMBL" id="WTUW01000002">
    <property type="protein sequence ID" value="MZR31365.1"/>
    <property type="molecule type" value="Genomic_DNA"/>
</dbReference>
<dbReference type="NCBIfam" id="NF009901">
    <property type="entry name" value="PRK13364.1"/>
    <property type="match status" value="1"/>
</dbReference>
<dbReference type="AlphaFoldDB" id="A0A6L8W8E2"/>
<sequence length="282" mass="31702">MAKLIGGVGSSHVPAIGNALEQGLQSDPYWKPFFEGYKPVWKWMEDKKPDVAILVYNDHGLNFFLDAMPTFAIGAATEYQNADEGWGLKPLDPFKGNPEFSWYLIDSLVEDEFDITMCQEMLVDHGFTVPMSLMWPKQELRNQVKVIPVCVNVVQYPFPSARRCLKLGEAIGKAVASYEEDLNVVILGTGGLSHQLDGERAGHTNRAFDTEFLDKLKDEPEWLLKYSNYELAEIVGPQGVEMIMWLIMRGALGDNIRELSRNYHIPISNTAAGVILFENEAV</sequence>
<keyword evidence="2" id="KW-0560">Oxidoreductase</keyword>
<dbReference type="Gene3D" id="3.40.830.10">
    <property type="entry name" value="LigB-like"/>
    <property type="match status" value="1"/>
</dbReference>
<gene>
    <name evidence="2" type="ORF">GQE98_12045</name>
</gene>
<keyword evidence="3" id="KW-1185">Reference proteome</keyword>